<dbReference type="InterPro" id="IPR012451">
    <property type="entry name" value="DUF1656"/>
</dbReference>
<evidence type="ECO:0000256" key="4">
    <source>
        <dbReference type="ARBA" id="ARBA00023136"/>
    </source>
</evidence>
<dbReference type="AlphaFoldDB" id="A0A1T5I579"/>
<keyword evidence="4 5" id="KW-0472">Membrane</keyword>
<organism evidence="7 8">
    <name type="scientific">Photobacterium piscicola</name>
    <dbReference type="NCBI Taxonomy" id="1378299"/>
    <lineage>
        <taxon>Bacteria</taxon>
        <taxon>Pseudomonadati</taxon>
        <taxon>Pseudomonadota</taxon>
        <taxon>Gammaproteobacteria</taxon>
        <taxon>Vibrionales</taxon>
        <taxon>Vibrionaceae</taxon>
        <taxon>Photobacterium</taxon>
    </lineage>
</organism>
<evidence type="ECO:0000313" key="8">
    <source>
        <dbReference type="Proteomes" id="UP000189966"/>
    </source>
</evidence>
<keyword evidence="9" id="KW-1185">Reference proteome</keyword>
<sequence>MLNLVPKEIAIGEIYFPPLLISGFIAIICTSLTVRLFNTVKWYRYVSNPPLVELSIAVIYTVLISTFIFPS</sequence>
<feature type="transmembrane region" description="Helical" evidence="5">
    <location>
        <begin position="15"/>
        <end position="38"/>
    </location>
</feature>
<name>A0A1T5I579_9GAMM</name>
<evidence type="ECO:0000256" key="5">
    <source>
        <dbReference type="SAM" id="Phobius"/>
    </source>
</evidence>
<dbReference type="OrthoDB" id="5461070at2"/>
<dbReference type="Proteomes" id="UP001339429">
    <property type="component" value="Unassembled WGS sequence"/>
</dbReference>
<dbReference type="EMBL" id="FUZI01000015">
    <property type="protein sequence ID" value="SKC34270.1"/>
    <property type="molecule type" value="Genomic_DNA"/>
</dbReference>
<evidence type="ECO:0000313" key="7">
    <source>
        <dbReference type="EMBL" id="SKC34270.1"/>
    </source>
</evidence>
<evidence type="ECO:0000313" key="6">
    <source>
        <dbReference type="EMBL" id="MEC6900316.1"/>
    </source>
</evidence>
<proteinExistence type="predicted"/>
<reference evidence="7 8" key="1">
    <citation type="submission" date="2017-02" db="EMBL/GenBank/DDBJ databases">
        <authorList>
            <person name="Peterson S.W."/>
        </authorList>
    </citation>
    <scope>NUCLEOTIDE SEQUENCE [LARGE SCALE GENOMIC DNA]</scope>
    <source>
        <strain evidence="8">type strain: NCCB 100098</strain>
        <strain evidence="7">Type strain: NCCB 100098</strain>
    </source>
</reference>
<accession>A0A1T5I579</accession>
<evidence type="ECO:0000256" key="1">
    <source>
        <dbReference type="ARBA" id="ARBA00022475"/>
    </source>
</evidence>
<dbReference type="GeneID" id="69966344"/>
<dbReference type="RefSeq" id="WP_080159154.1">
    <property type="nucleotide sequence ID" value="NZ_CP175534.1"/>
</dbReference>
<gene>
    <name evidence="7" type="ORF">CZ809_03882</name>
    <name evidence="6" type="ORF">VXS00_16835</name>
</gene>
<keyword evidence="2 5" id="KW-0812">Transmembrane</keyword>
<dbReference type="Pfam" id="PF07869">
    <property type="entry name" value="DUF1656"/>
    <property type="match status" value="1"/>
</dbReference>
<evidence type="ECO:0000256" key="2">
    <source>
        <dbReference type="ARBA" id="ARBA00022692"/>
    </source>
</evidence>
<keyword evidence="3 5" id="KW-1133">Transmembrane helix</keyword>
<evidence type="ECO:0000313" key="9">
    <source>
        <dbReference type="Proteomes" id="UP001339429"/>
    </source>
</evidence>
<dbReference type="EMBL" id="JAYXUD010000019">
    <property type="protein sequence ID" value="MEC6900316.1"/>
    <property type="molecule type" value="Genomic_DNA"/>
</dbReference>
<evidence type="ECO:0000256" key="3">
    <source>
        <dbReference type="ARBA" id="ARBA00022989"/>
    </source>
</evidence>
<keyword evidence="1" id="KW-1003">Cell membrane</keyword>
<protein>
    <submittedName>
        <fullName evidence="6">DUF1656 domain-containing protein</fullName>
    </submittedName>
</protein>
<dbReference type="Proteomes" id="UP000189966">
    <property type="component" value="Unassembled WGS sequence"/>
</dbReference>
<feature type="transmembrane region" description="Helical" evidence="5">
    <location>
        <begin position="50"/>
        <end position="69"/>
    </location>
</feature>
<reference evidence="6 9" key="2">
    <citation type="submission" date="2024-01" db="EMBL/GenBank/DDBJ databases">
        <title>Active colonisers of the gastrointestinal tract of Atlantic salmon farmed in a warm water region.</title>
        <authorList>
            <person name="Bowman J.P."/>
        </authorList>
    </citation>
    <scope>NUCLEOTIDE SEQUENCE [LARGE SCALE GENOMIC DNA]</scope>
    <source>
        <strain evidence="6 9">S4MW1</strain>
    </source>
</reference>